<keyword evidence="12" id="KW-0967">Endosome</keyword>
<feature type="region of interest" description="Disordered" evidence="23">
    <location>
        <begin position="416"/>
        <end position="449"/>
    </location>
</feature>
<evidence type="ECO:0000256" key="8">
    <source>
        <dbReference type="ARBA" id="ARBA00022554"/>
    </source>
</evidence>
<dbReference type="Pfam" id="PF03801">
    <property type="entry name" value="Ndc80_HEC"/>
    <property type="match status" value="1"/>
</dbReference>
<evidence type="ECO:0000256" key="22">
    <source>
        <dbReference type="SAM" id="Coils"/>
    </source>
</evidence>
<reference evidence="26" key="1">
    <citation type="journal article" date="2020" name="Fungal Divers.">
        <title>Resolving the Mortierellaceae phylogeny through synthesis of multi-gene phylogenetics and phylogenomics.</title>
        <authorList>
            <person name="Vandepol N."/>
            <person name="Liber J."/>
            <person name="Desiro A."/>
            <person name="Na H."/>
            <person name="Kennedy M."/>
            <person name="Barry K."/>
            <person name="Grigoriev I.V."/>
            <person name="Miller A.N."/>
            <person name="O'Donnell K."/>
            <person name="Stajich J.E."/>
            <person name="Bonito G."/>
        </authorList>
    </citation>
    <scope>NUCLEOTIDE SEQUENCE</scope>
    <source>
        <strain evidence="26">NRRL 6426</strain>
    </source>
</reference>
<dbReference type="GO" id="GO:0051301">
    <property type="term" value="P:cell division"/>
    <property type="evidence" value="ECO:0007669"/>
    <property type="project" value="UniProtKB-KW"/>
</dbReference>
<comment type="similarity">
    <text evidence="5">Belongs to the NDC80/HEC1 family.</text>
</comment>
<keyword evidence="14" id="KW-0653">Protein transport</keyword>
<dbReference type="InterPro" id="IPR015943">
    <property type="entry name" value="WD40/YVTN_repeat-like_dom_sf"/>
</dbReference>
<keyword evidence="19" id="KW-0137">Centromere</keyword>
<evidence type="ECO:0000256" key="11">
    <source>
        <dbReference type="ARBA" id="ARBA00022737"/>
    </source>
</evidence>
<keyword evidence="9" id="KW-0853">WD repeat</keyword>
<dbReference type="InterPro" id="IPR048720">
    <property type="entry name" value="PROPPIN"/>
</dbReference>
<dbReference type="InterPro" id="IPR057091">
    <property type="entry name" value="NDC80_loop"/>
</dbReference>
<evidence type="ECO:0000256" key="4">
    <source>
        <dbReference type="ARBA" id="ARBA00004623"/>
    </source>
</evidence>
<dbReference type="GO" id="GO:0000775">
    <property type="term" value="C:chromosome, centromeric region"/>
    <property type="evidence" value="ECO:0007669"/>
    <property type="project" value="UniProtKB-SubCell"/>
</dbReference>
<feature type="coiled-coil region" evidence="22">
    <location>
        <begin position="924"/>
        <end position="965"/>
    </location>
</feature>
<keyword evidence="10" id="KW-0132">Cell division</keyword>
<dbReference type="SUPFAM" id="SSF50978">
    <property type="entry name" value="WD40 repeat-like"/>
    <property type="match status" value="1"/>
</dbReference>
<sequence>MNLSARGGDLLFINFNQDFSCISVGTKRGFNIYNCDPFGKCYSKTDSSIGIVEMLFCTSLVAIVGAGDQPASSPRRLQIINTKRQSTICELTFPTTILSVKLNRKRLIVVLEDQIYVYDISNMKLLHTIETSPNPHAICALSPSSENCYLAYPSPTPSPTSPFSGSGRDDSHGPSGDVLIFDALTLQVVNIVQAHKTSVSNISINSEGTMLATASDKGTVIRIWSIPNAQRLFQFRRGSQSARIYSLSFNLTSTLLSVSSDTDTVHIFKLGGSNRPGDGHRSNGGSIDGSAEKGSGMSSIIRRQSFNIGKNLAGSVGSYLPGAITEIFEPSRDFAHIKLPTSGVQSVIALSSTTPQIMVATSDGYLYQYNIDLENGGPCVLLKQFSLLSSLEDANGTEQQTPYNNSSSSILTSRKMTSYPNSMQPPPSATSYTNSAGGGTGNSRWSVSSGFRQSINGGHRNSILNSSVMMSQRPSPMGPLTGDDYGALGSSVMGPPTSGNRRVSSFAPRQSLSGPGPGMGFSLLNNVTIRDPRPVKDKGFQRNLILHIVNFLTQTGYPHVITNKNLTQPTNKDFQDIFKFLYLKLEPRYEFQKKFEDEVPVLLKTMRYPAADSISKTSLYTVGTPHSWPNMLALLGWMVDVITIIDKYNELMEAQQMSNAHNRDRDIDPKMDMTQVSPERALYHYLTRTYRVWMLTGNLHDSEIEESMAKSFLRRKEYAEEEVRSLEAMNDSRRQELEAARAEVSPLIALEGEQKTLKKDLEQFKKAIDHGVPRIEEVRMANEETRKNIMNKEHKLSDLERAKREVQEIVRTQTTTRAGLETKIEERNRLRRKEDGLKQLVSDLEDEQRTLDKRFQDGESEAERLITEYNALAVKIGIVPTSAKHAGGQDFELRLDLDNAISGSGRLYSIETKNRAERTVSALRNQFTTNVNKTENELMGLKEDLDHLEDQIADKNAEIRIKEYQFGLLSKKHQEDKESARTESANRQTFTESQEEQLQAMTLEINQNTAEADRLEQENILMERQAAQNREMYNRRIKEILAQLTEAKQHVEEQVGLVQTMASKEVEDSEQQKKHVRQVVAADMAMEHQRRNDPENLESVPERDLIFSQ</sequence>
<feature type="domain" description="Kinetochore protein Ndc80 CH" evidence="24">
    <location>
        <begin position="527"/>
        <end position="647"/>
    </location>
</feature>
<feature type="coiled-coil region" evidence="22">
    <location>
        <begin position="709"/>
        <end position="850"/>
    </location>
</feature>
<dbReference type="FunFam" id="2.130.10.10:FF:000965">
    <property type="entry name" value="Autophagy-like protein 18 Atg18"/>
    <property type="match status" value="1"/>
</dbReference>
<evidence type="ECO:0000256" key="6">
    <source>
        <dbReference type="ARBA" id="ARBA00022448"/>
    </source>
</evidence>
<evidence type="ECO:0000256" key="7">
    <source>
        <dbReference type="ARBA" id="ARBA00022454"/>
    </source>
</evidence>
<dbReference type="OrthoDB" id="7459479at2759"/>
<dbReference type="InterPro" id="IPR038273">
    <property type="entry name" value="Ndc80_sf"/>
</dbReference>
<evidence type="ECO:0000256" key="17">
    <source>
        <dbReference type="ARBA" id="ARBA00023136"/>
    </source>
</evidence>
<feature type="region of interest" description="Disordered" evidence="23">
    <location>
        <begin position="271"/>
        <end position="295"/>
    </location>
</feature>
<comment type="subcellular location">
    <subcellularLocation>
        <location evidence="3">Chromosome</location>
        <location evidence="3">Centromere</location>
    </subcellularLocation>
    <subcellularLocation>
        <location evidence="2">Endosome membrane</location>
        <topology evidence="2">Peripheral membrane protein</topology>
    </subcellularLocation>
    <subcellularLocation>
        <location evidence="4">Preautophagosomal structure membrane</location>
        <topology evidence="4">Peripheral membrane protein</topology>
    </subcellularLocation>
    <subcellularLocation>
        <location evidence="1">Vacuole membrane</location>
        <topology evidence="1">Peripheral membrane protein</topology>
    </subcellularLocation>
</comment>
<keyword evidence="15" id="KW-0072">Autophagy</keyword>
<evidence type="ECO:0000313" key="27">
    <source>
        <dbReference type="Proteomes" id="UP000748756"/>
    </source>
</evidence>
<keyword evidence="27" id="KW-1185">Reference proteome</keyword>
<keyword evidence="8" id="KW-0926">Vacuole</keyword>
<keyword evidence="11" id="KW-0677">Repeat</keyword>
<keyword evidence="6" id="KW-0813">Transport</keyword>
<comment type="similarity">
    <text evidence="20">Belongs to the WD repeat PROPPIN family.</text>
</comment>
<feature type="region of interest" description="Disordered" evidence="23">
    <location>
        <begin position="972"/>
        <end position="993"/>
    </location>
</feature>
<evidence type="ECO:0000256" key="16">
    <source>
        <dbReference type="ARBA" id="ARBA00023054"/>
    </source>
</evidence>
<dbReference type="GO" id="GO:0015031">
    <property type="term" value="P:protein transport"/>
    <property type="evidence" value="ECO:0007669"/>
    <property type="project" value="UniProtKB-KW"/>
</dbReference>
<evidence type="ECO:0000256" key="15">
    <source>
        <dbReference type="ARBA" id="ARBA00023006"/>
    </source>
</evidence>
<evidence type="ECO:0000256" key="20">
    <source>
        <dbReference type="ARBA" id="ARBA00025740"/>
    </source>
</evidence>
<dbReference type="AlphaFoldDB" id="A0A9P5RZ57"/>
<dbReference type="Pfam" id="PF21032">
    <property type="entry name" value="PROPPIN"/>
    <property type="match status" value="1"/>
</dbReference>
<evidence type="ECO:0000259" key="25">
    <source>
        <dbReference type="Pfam" id="PF24487"/>
    </source>
</evidence>
<evidence type="ECO:0000256" key="1">
    <source>
        <dbReference type="ARBA" id="ARBA00004148"/>
    </source>
</evidence>
<dbReference type="EMBL" id="JAAAUQ010000530">
    <property type="protein sequence ID" value="KAF9149427.1"/>
    <property type="molecule type" value="Genomic_DNA"/>
</dbReference>
<evidence type="ECO:0000256" key="21">
    <source>
        <dbReference type="ARBA" id="ARBA00039247"/>
    </source>
</evidence>
<feature type="region of interest" description="Disordered" evidence="23">
    <location>
        <begin position="1085"/>
        <end position="1109"/>
    </location>
</feature>
<keyword evidence="17" id="KW-0472">Membrane</keyword>
<evidence type="ECO:0000256" key="12">
    <source>
        <dbReference type="ARBA" id="ARBA00022753"/>
    </source>
</evidence>
<feature type="coiled-coil region" evidence="22">
    <location>
        <begin position="998"/>
        <end position="1054"/>
    </location>
</feature>
<evidence type="ECO:0000256" key="3">
    <source>
        <dbReference type="ARBA" id="ARBA00004584"/>
    </source>
</evidence>
<dbReference type="InterPro" id="IPR055260">
    <property type="entry name" value="Ndc80_CH"/>
</dbReference>
<dbReference type="Proteomes" id="UP000748756">
    <property type="component" value="Unassembled WGS sequence"/>
</dbReference>
<evidence type="ECO:0000256" key="18">
    <source>
        <dbReference type="ARBA" id="ARBA00023306"/>
    </source>
</evidence>
<dbReference type="GO" id="GO:0005774">
    <property type="term" value="C:vacuolar membrane"/>
    <property type="evidence" value="ECO:0007669"/>
    <property type="project" value="UniProtKB-SubCell"/>
</dbReference>
<evidence type="ECO:0000256" key="10">
    <source>
        <dbReference type="ARBA" id="ARBA00022618"/>
    </source>
</evidence>
<dbReference type="PANTHER" id="PTHR11227">
    <property type="entry name" value="WD-REPEAT PROTEIN INTERACTING WITH PHOSPHOINOSIDES WIPI -RELATED"/>
    <property type="match status" value="1"/>
</dbReference>
<dbReference type="Gene3D" id="1.10.418.30">
    <property type="entry name" value="Ncd80 complex, Ncd80 subunit"/>
    <property type="match status" value="1"/>
</dbReference>
<evidence type="ECO:0000256" key="9">
    <source>
        <dbReference type="ARBA" id="ARBA00022574"/>
    </source>
</evidence>
<evidence type="ECO:0000256" key="13">
    <source>
        <dbReference type="ARBA" id="ARBA00022776"/>
    </source>
</evidence>
<feature type="domain" description="Kinetochore protein NDC80 loop region" evidence="25">
    <location>
        <begin position="858"/>
        <end position="1049"/>
    </location>
</feature>
<accession>A0A9P5RZ57</accession>
<dbReference type="Pfam" id="PF24487">
    <property type="entry name" value="NDC80_loop"/>
    <property type="match status" value="1"/>
</dbReference>
<dbReference type="InterPro" id="IPR036322">
    <property type="entry name" value="WD40_repeat_dom_sf"/>
</dbReference>
<dbReference type="SMART" id="SM00320">
    <property type="entry name" value="WD40"/>
    <property type="match status" value="3"/>
</dbReference>
<feature type="compositionally biased region" description="Basic and acidic residues" evidence="23">
    <location>
        <begin position="972"/>
        <end position="981"/>
    </location>
</feature>
<gene>
    <name evidence="26" type="primary">ATG18_2</name>
    <name evidence="26" type="ORF">BG015_008788</name>
</gene>
<keyword evidence="18" id="KW-0131">Cell cycle</keyword>
<feature type="compositionally biased region" description="Polar residues" evidence="23">
    <location>
        <begin position="982"/>
        <end position="993"/>
    </location>
</feature>
<name>A0A9P5RZ57_9FUNG</name>
<dbReference type="GO" id="GO:0010008">
    <property type="term" value="C:endosome membrane"/>
    <property type="evidence" value="ECO:0007669"/>
    <property type="project" value="UniProtKB-SubCell"/>
</dbReference>
<keyword evidence="16 22" id="KW-0175">Coiled coil</keyword>
<dbReference type="InterPro" id="IPR001680">
    <property type="entry name" value="WD40_rpt"/>
</dbReference>
<evidence type="ECO:0000259" key="24">
    <source>
        <dbReference type="Pfam" id="PF03801"/>
    </source>
</evidence>
<comment type="caution">
    <text evidence="26">The sequence shown here is derived from an EMBL/GenBank/DDBJ whole genome shotgun (WGS) entry which is preliminary data.</text>
</comment>
<dbReference type="GO" id="GO:0034045">
    <property type="term" value="C:phagophore assembly site membrane"/>
    <property type="evidence" value="ECO:0007669"/>
    <property type="project" value="UniProtKB-SubCell"/>
</dbReference>
<keyword evidence="13" id="KW-0498">Mitosis</keyword>
<evidence type="ECO:0000313" key="26">
    <source>
        <dbReference type="EMBL" id="KAF9149427.1"/>
    </source>
</evidence>
<keyword evidence="7" id="KW-0158">Chromosome</keyword>
<protein>
    <recommendedName>
        <fullName evidence="21">Autophagy-related protein 18</fullName>
    </recommendedName>
</protein>
<dbReference type="GO" id="GO:0006914">
    <property type="term" value="P:autophagy"/>
    <property type="evidence" value="ECO:0007669"/>
    <property type="project" value="UniProtKB-KW"/>
</dbReference>
<proteinExistence type="inferred from homology"/>
<organism evidence="26 27">
    <name type="scientific">Linnemannia schmuckeri</name>
    <dbReference type="NCBI Taxonomy" id="64567"/>
    <lineage>
        <taxon>Eukaryota</taxon>
        <taxon>Fungi</taxon>
        <taxon>Fungi incertae sedis</taxon>
        <taxon>Mucoromycota</taxon>
        <taxon>Mortierellomycotina</taxon>
        <taxon>Mortierellomycetes</taxon>
        <taxon>Mortierellales</taxon>
        <taxon>Mortierellaceae</taxon>
        <taxon>Linnemannia</taxon>
    </lineage>
</organism>
<dbReference type="Gene3D" id="2.130.10.10">
    <property type="entry name" value="YVTN repeat-like/Quinoprotein amine dehydrogenase"/>
    <property type="match status" value="1"/>
</dbReference>
<evidence type="ECO:0000256" key="19">
    <source>
        <dbReference type="ARBA" id="ARBA00023328"/>
    </source>
</evidence>
<evidence type="ECO:0000256" key="5">
    <source>
        <dbReference type="ARBA" id="ARBA00007050"/>
    </source>
</evidence>
<evidence type="ECO:0000256" key="14">
    <source>
        <dbReference type="ARBA" id="ARBA00022927"/>
    </source>
</evidence>
<evidence type="ECO:0000256" key="23">
    <source>
        <dbReference type="SAM" id="MobiDB-lite"/>
    </source>
</evidence>
<evidence type="ECO:0000256" key="2">
    <source>
        <dbReference type="ARBA" id="ARBA00004481"/>
    </source>
</evidence>